<evidence type="ECO:0000313" key="3">
    <source>
        <dbReference type="Proteomes" id="UP000078492"/>
    </source>
</evidence>
<dbReference type="AlphaFoldDB" id="A0A195DQW1"/>
<feature type="non-terminal residue" evidence="2">
    <location>
        <position position="1"/>
    </location>
</feature>
<protein>
    <submittedName>
        <fullName evidence="2">Uncharacterized protein</fullName>
    </submittedName>
</protein>
<reference evidence="2 3" key="1">
    <citation type="submission" date="2015-09" db="EMBL/GenBank/DDBJ databases">
        <title>Trachymyrmex cornetzi WGS genome.</title>
        <authorList>
            <person name="Nygaard S."/>
            <person name="Hu H."/>
            <person name="Boomsma J."/>
            <person name="Zhang G."/>
        </authorList>
    </citation>
    <scope>NUCLEOTIDE SEQUENCE [LARGE SCALE GENOMIC DNA]</scope>
    <source>
        <strain evidence="2">Tcor2-1</strain>
        <tissue evidence="2">Whole body</tissue>
    </source>
</reference>
<feature type="compositionally biased region" description="Pro residues" evidence="1">
    <location>
        <begin position="46"/>
        <end position="63"/>
    </location>
</feature>
<name>A0A195DQW1_9HYME</name>
<dbReference type="EMBL" id="KQ980581">
    <property type="protein sequence ID" value="KYN15263.1"/>
    <property type="molecule type" value="Genomic_DNA"/>
</dbReference>
<keyword evidence="3" id="KW-1185">Reference proteome</keyword>
<accession>A0A195DQW1</accession>
<organism evidence="2 3">
    <name type="scientific">Trachymyrmex cornetzi</name>
    <dbReference type="NCBI Taxonomy" id="471704"/>
    <lineage>
        <taxon>Eukaryota</taxon>
        <taxon>Metazoa</taxon>
        <taxon>Ecdysozoa</taxon>
        <taxon>Arthropoda</taxon>
        <taxon>Hexapoda</taxon>
        <taxon>Insecta</taxon>
        <taxon>Pterygota</taxon>
        <taxon>Neoptera</taxon>
        <taxon>Endopterygota</taxon>
        <taxon>Hymenoptera</taxon>
        <taxon>Apocrita</taxon>
        <taxon>Aculeata</taxon>
        <taxon>Formicoidea</taxon>
        <taxon>Formicidae</taxon>
        <taxon>Myrmicinae</taxon>
        <taxon>Trachymyrmex</taxon>
    </lineage>
</organism>
<feature type="region of interest" description="Disordered" evidence="1">
    <location>
        <begin position="1"/>
        <end position="63"/>
    </location>
</feature>
<evidence type="ECO:0000256" key="1">
    <source>
        <dbReference type="SAM" id="MobiDB-lite"/>
    </source>
</evidence>
<proteinExistence type="predicted"/>
<dbReference type="Proteomes" id="UP000078492">
    <property type="component" value="Unassembled WGS sequence"/>
</dbReference>
<evidence type="ECO:0000313" key="2">
    <source>
        <dbReference type="EMBL" id="KYN15263.1"/>
    </source>
</evidence>
<gene>
    <name evidence="2" type="ORF">ALC57_12311</name>
</gene>
<sequence length="111" mass="11729">ILQTPRRQRSSECHECGISQAAPPNAAPGRRTSMADNNRGVSVVSLPPPPSPPPPPPPPSLPSPPLLAIVLALRTRRAVVSVRSISSAVATHVVPLPRKSFPCLMFLLPPV</sequence>